<comment type="subcellular location">
    <subcellularLocation>
        <location evidence="1">Cell membrane</location>
        <topology evidence="1">Multi-pass membrane protein</topology>
    </subcellularLocation>
</comment>
<dbReference type="AlphaFoldDB" id="A0A1M7UVX9"/>
<dbReference type="EMBL" id="LT670849">
    <property type="protein sequence ID" value="SHN87085.1"/>
    <property type="molecule type" value="Genomic_DNA"/>
</dbReference>
<dbReference type="Proteomes" id="UP000184096">
    <property type="component" value="Chromosome I"/>
</dbReference>
<dbReference type="Pfam" id="PF02653">
    <property type="entry name" value="BPD_transp_2"/>
    <property type="match status" value="1"/>
</dbReference>
<evidence type="ECO:0000256" key="2">
    <source>
        <dbReference type="ARBA" id="ARBA00022475"/>
    </source>
</evidence>
<proteinExistence type="predicted"/>
<protein>
    <submittedName>
        <fullName evidence="7">Amino acid/amide ABC transporter membrane protein 2, HAAT family</fullName>
    </submittedName>
</protein>
<dbReference type="GO" id="GO:0015658">
    <property type="term" value="F:branched-chain amino acid transmembrane transporter activity"/>
    <property type="evidence" value="ECO:0007669"/>
    <property type="project" value="InterPro"/>
</dbReference>
<keyword evidence="5 6" id="KW-0472">Membrane</keyword>
<name>A0A1M7UVX9_9BRAD</name>
<evidence type="ECO:0000313" key="7">
    <source>
        <dbReference type="EMBL" id="SHN87085.1"/>
    </source>
</evidence>
<keyword evidence="4 6" id="KW-1133">Transmembrane helix</keyword>
<feature type="transmembrane region" description="Helical" evidence="6">
    <location>
        <begin position="78"/>
        <end position="95"/>
    </location>
</feature>
<evidence type="ECO:0000256" key="1">
    <source>
        <dbReference type="ARBA" id="ARBA00004651"/>
    </source>
</evidence>
<feature type="transmembrane region" description="Helical" evidence="6">
    <location>
        <begin position="101"/>
        <end position="121"/>
    </location>
</feature>
<dbReference type="InterPro" id="IPR001851">
    <property type="entry name" value="ABC_transp_permease"/>
</dbReference>
<gene>
    <name evidence="7" type="ORF">SAMN05444170_6991</name>
</gene>
<organism evidence="7 8">
    <name type="scientific">Bradyrhizobium erythrophlei</name>
    <dbReference type="NCBI Taxonomy" id="1437360"/>
    <lineage>
        <taxon>Bacteria</taxon>
        <taxon>Pseudomonadati</taxon>
        <taxon>Pseudomonadota</taxon>
        <taxon>Alphaproteobacteria</taxon>
        <taxon>Hyphomicrobiales</taxon>
        <taxon>Nitrobacteraceae</taxon>
        <taxon>Bradyrhizobium</taxon>
    </lineage>
</organism>
<dbReference type="CDD" id="cd06581">
    <property type="entry name" value="TM_PBP1_LivM_like"/>
    <property type="match status" value="1"/>
</dbReference>
<dbReference type="OrthoDB" id="9814461at2"/>
<keyword evidence="8" id="KW-1185">Reference proteome</keyword>
<feature type="transmembrane region" description="Helical" evidence="6">
    <location>
        <begin position="128"/>
        <end position="147"/>
    </location>
</feature>
<feature type="transmembrane region" description="Helical" evidence="6">
    <location>
        <begin position="296"/>
        <end position="319"/>
    </location>
</feature>
<accession>A0A1M7UVX9</accession>
<dbReference type="InterPro" id="IPR043428">
    <property type="entry name" value="LivM-like"/>
</dbReference>
<feature type="transmembrane region" description="Helical" evidence="6">
    <location>
        <begin position="259"/>
        <end position="284"/>
    </location>
</feature>
<reference evidence="8" key="1">
    <citation type="submission" date="2016-11" db="EMBL/GenBank/DDBJ databases">
        <authorList>
            <person name="Varghese N."/>
            <person name="Submissions S."/>
        </authorList>
    </citation>
    <scope>NUCLEOTIDE SEQUENCE [LARGE SCALE GENOMIC DNA]</scope>
    <source>
        <strain evidence="8">GAS401</strain>
    </source>
</reference>
<dbReference type="RefSeq" id="WP_072825046.1">
    <property type="nucleotide sequence ID" value="NZ_LT670849.1"/>
</dbReference>
<dbReference type="PANTHER" id="PTHR30482:SF10">
    <property type="entry name" value="HIGH-AFFINITY BRANCHED-CHAIN AMINO ACID TRANSPORT PROTEIN BRAE"/>
    <property type="match status" value="1"/>
</dbReference>
<evidence type="ECO:0000256" key="6">
    <source>
        <dbReference type="SAM" id="Phobius"/>
    </source>
</evidence>
<feature type="transmembrane region" description="Helical" evidence="6">
    <location>
        <begin position="174"/>
        <end position="194"/>
    </location>
</feature>
<feature type="transmembrane region" description="Helical" evidence="6">
    <location>
        <begin position="49"/>
        <end position="66"/>
    </location>
</feature>
<dbReference type="PANTHER" id="PTHR30482">
    <property type="entry name" value="HIGH-AFFINITY BRANCHED-CHAIN AMINO ACID TRANSPORT SYSTEM PERMEASE"/>
    <property type="match status" value="1"/>
</dbReference>
<sequence>MTVATARRGVLKQISALPQRGRISWSEIILLVSCIAWVALGIAPTLQDVVVLSFLFAGLALAWNIAGGCAGLISFGHAAFFGIGAYTSTFLFLNYNVTPWLGIFAGAIAAAVAGAVLSLICARLKGPFFILSSLAFAEVVRIIALNWSSVTGGAEGLSIPPVPDLANMVLGSKAAYEALMLVYLLAAYVITRWLEASRFGFYLFAVRDNDEAAAAAGINPLMVRSAAMALSAALTGAGGTLFAQYFLYLDPTYVISPELSFQFALLPAVGGLGTAIGPIFGSFLITPLSELLRANLGNAAAGLHLVIYSVGLIVVMLYFPSGIAGALDKLKSRGPQP</sequence>
<dbReference type="GO" id="GO:0005886">
    <property type="term" value="C:plasma membrane"/>
    <property type="evidence" value="ECO:0007669"/>
    <property type="project" value="UniProtKB-SubCell"/>
</dbReference>
<feature type="transmembrane region" description="Helical" evidence="6">
    <location>
        <begin position="21"/>
        <end position="43"/>
    </location>
</feature>
<evidence type="ECO:0000256" key="5">
    <source>
        <dbReference type="ARBA" id="ARBA00023136"/>
    </source>
</evidence>
<keyword evidence="2" id="KW-1003">Cell membrane</keyword>
<feature type="transmembrane region" description="Helical" evidence="6">
    <location>
        <begin position="226"/>
        <end position="247"/>
    </location>
</feature>
<evidence type="ECO:0000313" key="8">
    <source>
        <dbReference type="Proteomes" id="UP000184096"/>
    </source>
</evidence>
<evidence type="ECO:0000256" key="3">
    <source>
        <dbReference type="ARBA" id="ARBA00022692"/>
    </source>
</evidence>
<evidence type="ECO:0000256" key="4">
    <source>
        <dbReference type="ARBA" id="ARBA00022989"/>
    </source>
</evidence>
<keyword evidence="3 6" id="KW-0812">Transmembrane</keyword>